<dbReference type="OrthoDB" id="112777at2"/>
<keyword evidence="4" id="KW-1185">Reference proteome</keyword>
<dbReference type="Proteomes" id="UP000185680">
    <property type="component" value="Chromosome"/>
</dbReference>
<organism evidence="2 5">
    <name type="scientific">Hydrogenophaga crassostreae</name>
    <dbReference type="NCBI Taxonomy" id="1763535"/>
    <lineage>
        <taxon>Bacteria</taxon>
        <taxon>Pseudomonadati</taxon>
        <taxon>Pseudomonadota</taxon>
        <taxon>Betaproteobacteria</taxon>
        <taxon>Burkholderiales</taxon>
        <taxon>Comamonadaceae</taxon>
        <taxon>Hydrogenophaga</taxon>
    </lineage>
</organism>
<dbReference type="EMBL" id="CP017476">
    <property type="protein sequence ID" value="AOW14786.1"/>
    <property type="molecule type" value="Genomic_DNA"/>
</dbReference>
<dbReference type="InterPro" id="IPR016040">
    <property type="entry name" value="NAD(P)-bd_dom"/>
</dbReference>
<dbReference type="STRING" id="1763535.LPB072_20165"/>
<protein>
    <submittedName>
        <fullName evidence="2">Epimerase</fullName>
    </submittedName>
</protein>
<dbReference type="EMBL" id="LVWD01000041">
    <property type="protein sequence ID" value="OAD39614.1"/>
    <property type="molecule type" value="Genomic_DNA"/>
</dbReference>
<evidence type="ECO:0000313" key="3">
    <source>
        <dbReference type="EMBL" id="OAD39614.1"/>
    </source>
</evidence>
<dbReference type="RefSeq" id="WP_066095555.1">
    <property type="nucleotide sequence ID" value="NZ_CP017476.1"/>
</dbReference>
<reference evidence="2 5" key="2">
    <citation type="submission" date="2016-10" db="EMBL/GenBank/DDBJ databases">
        <title>Hydorgenophaga sp. LPB0072 isolated from gastropod.</title>
        <authorList>
            <person name="Kim E."/>
            <person name="Yi H."/>
        </authorList>
    </citation>
    <scope>NUCLEOTIDE SEQUENCE [LARGE SCALE GENOMIC DNA]</scope>
    <source>
        <strain evidence="2 5">LPB0072</strain>
    </source>
</reference>
<dbReference type="Proteomes" id="UP000185657">
    <property type="component" value="Unassembled WGS sequence"/>
</dbReference>
<reference evidence="3 4" key="1">
    <citation type="submission" date="2016-02" db="EMBL/GenBank/DDBJ databases">
        <title>Draft genome sequence of Hydrogenophaga sp. LPB0072.</title>
        <authorList>
            <person name="Shin S.-K."/>
            <person name="Yi H."/>
        </authorList>
    </citation>
    <scope>NUCLEOTIDE SEQUENCE [LARGE SCALE GENOMIC DNA]</scope>
    <source>
        <strain evidence="3 4">LPB0072</strain>
    </source>
</reference>
<dbReference type="KEGG" id="hyl:LPB072_20165"/>
<dbReference type="PANTHER" id="PTHR48079:SF6">
    <property type="entry name" value="NAD(P)-BINDING DOMAIN-CONTAINING PROTEIN-RELATED"/>
    <property type="match status" value="1"/>
</dbReference>
<accession>A0A162SR00</accession>
<evidence type="ECO:0000313" key="4">
    <source>
        <dbReference type="Proteomes" id="UP000185657"/>
    </source>
</evidence>
<dbReference type="GO" id="GO:0005737">
    <property type="term" value="C:cytoplasm"/>
    <property type="evidence" value="ECO:0007669"/>
    <property type="project" value="TreeGrafter"/>
</dbReference>
<dbReference type="InterPro" id="IPR036291">
    <property type="entry name" value="NAD(P)-bd_dom_sf"/>
</dbReference>
<dbReference type="Pfam" id="PF13460">
    <property type="entry name" value="NAD_binding_10"/>
    <property type="match status" value="1"/>
</dbReference>
<dbReference type="GO" id="GO:0004029">
    <property type="term" value="F:aldehyde dehydrogenase (NAD+) activity"/>
    <property type="evidence" value="ECO:0007669"/>
    <property type="project" value="TreeGrafter"/>
</dbReference>
<dbReference type="InterPro" id="IPR051783">
    <property type="entry name" value="NAD(P)-dependent_oxidoreduct"/>
</dbReference>
<evidence type="ECO:0000259" key="1">
    <source>
        <dbReference type="Pfam" id="PF13460"/>
    </source>
</evidence>
<dbReference type="PANTHER" id="PTHR48079">
    <property type="entry name" value="PROTEIN YEEZ"/>
    <property type="match status" value="1"/>
</dbReference>
<evidence type="ECO:0000313" key="5">
    <source>
        <dbReference type="Proteomes" id="UP000185680"/>
    </source>
</evidence>
<dbReference type="AlphaFoldDB" id="A0A162SR00"/>
<dbReference type="SUPFAM" id="SSF51735">
    <property type="entry name" value="NAD(P)-binding Rossmann-fold domains"/>
    <property type="match status" value="1"/>
</dbReference>
<feature type="domain" description="NAD(P)-binding" evidence="1">
    <location>
        <begin position="11"/>
        <end position="116"/>
    </location>
</feature>
<sequence>MNNHQTALVLGATGGIGGAIAAALLRHGWQIRGLARDAAQARRTAPQQLAGIQWIAGNAMQRDAVVRAADGAAVIVHAVNPPGYRDWDKCVLPMMANTIAAARAAGGARVVLPGTIYNFNPSTSAVVDGDTAQLPRSRKGMVRVAMERQLLGAAPEVPSLILRAGDFFGPGARSSWFAQAMVKPGRPLRRIVNPARGSGHSWAYLPDLAEAFARLLDAPQRLRVIECLQFEGLVDTHGHALIDALNRSAGRTLPVFRFPWWLMQALAPFGGFPREAADIASSWQNPMRLDNRRLEELIGPEPRTALDEAVHQTLVNLGCVPQCQERAPLVTAMMR</sequence>
<evidence type="ECO:0000313" key="2">
    <source>
        <dbReference type="EMBL" id="AOW14786.1"/>
    </source>
</evidence>
<proteinExistence type="predicted"/>
<dbReference type="Gene3D" id="3.40.50.720">
    <property type="entry name" value="NAD(P)-binding Rossmann-like Domain"/>
    <property type="match status" value="1"/>
</dbReference>
<name>A0A162SR00_9BURK</name>
<gene>
    <name evidence="2" type="ORF">LPB072_20165</name>
    <name evidence="3" type="ORF">LPB72_20335</name>
</gene>